<dbReference type="InterPro" id="IPR006121">
    <property type="entry name" value="HMA_dom"/>
</dbReference>
<feature type="transmembrane region" description="Helical" evidence="2">
    <location>
        <begin position="265"/>
        <end position="288"/>
    </location>
</feature>
<dbReference type="eggNOG" id="COG2608">
    <property type="taxonomic scope" value="Bacteria"/>
</dbReference>
<dbReference type="InterPro" id="IPR017969">
    <property type="entry name" value="Heavy-metal-associated_CS"/>
</dbReference>
<feature type="transmembrane region" description="Helical" evidence="2">
    <location>
        <begin position="113"/>
        <end position="138"/>
    </location>
</feature>
<evidence type="ECO:0000256" key="2">
    <source>
        <dbReference type="SAM" id="Phobius"/>
    </source>
</evidence>
<dbReference type="SUPFAM" id="SSF49503">
    <property type="entry name" value="Cupredoxins"/>
    <property type="match status" value="2"/>
</dbReference>
<keyword evidence="2" id="KW-0812">Transmembrane</keyword>
<keyword evidence="1" id="KW-0479">Metal-binding</keyword>
<feature type="transmembrane region" description="Helical" evidence="2">
    <location>
        <begin position="79"/>
        <end position="101"/>
    </location>
</feature>
<evidence type="ECO:0000313" key="5">
    <source>
        <dbReference type="Proteomes" id="UP000027946"/>
    </source>
</evidence>
<dbReference type="EMBL" id="JJMM01000002">
    <property type="protein sequence ID" value="KDR96671.1"/>
    <property type="molecule type" value="Genomic_DNA"/>
</dbReference>
<feature type="transmembrane region" description="Helical" evidence="2">
    <location>
        <begin position="300"/>
        <end position="322"/>
    </location>
</feature>
<dbReference type="OrthoDB" id="9800141at2"/>
<evidence type="ECO:0000256" key="1">
    <source>
        <dbReference type="ARBA" id="ARBA00022723"/>
    </source>
</evidence>
<dbReference type="GO" id="GO:0046872">
    <property type="term" value="F:metal ion binding"/>
    <property type="evidence" value="ECO:0007669"/>
    <property type="project" value="UniProtKB-KW"/>
</dbReference>
<evidence type="ECO:0000313" key="4">
    <source>
        <dbReference type="EMBL" id="KDR96671.1"/>
    </source>
</evidence>
<keyword evidence="2" id="KW-0472">Membrane</keyword>
<dbReference type="Proteomes" id="UP000027946">
    <property type="component" value="Unassembled WGS sequence"/>
</dbReference>
<sequence>MQKETFNVGGMVCGSCEGIIEEELLQIEGVKSVDASFGKGTVSVEYDDENLDRTVFKEAIGQMGYCVLEKPNDSKRKTFALAAILFGLYYIVKNTIGFNYIPQISEQMGYGLIFTAGLVTSVHCIAMCGGIAVSHGIGSGGKTGNIKPSLLYNAGRVVSYTIVGAAAGAIGQVLTPSGQLKGAVAILAGMLMVLMGMRMLGVISLPDFLSIRISKFVPGGTGILKKSPFTPFYVGLANGLMPCGPLQTMQIYALGTGSVLRGATAMFLFSLGTVPLMLGFGAVTSVIGKGLGNKVAKLSGAMVIALGVIMTGRGMALSGISLEFAQEQKNAQVAEIENGVQTLNMAVTAYGYDVDAQIVTVGTPVRINVDAQNINGCNNPISIPQYGVEVDIMEENIIEFTPDSEGAITISCWMGMVTTKIYAVNDTSSIDESSFEADDEYAGGGFGGCCGAQGESEAAIAEMDGEGQTVKMNVGWDGFSPNVLVVQKDIPVTWEIYGDEISYCNKTITIPGTDVSIDVEKGKKEVRFTPNATGEIRFTCWMGMLQGRIVVVDDIENVDLDSL</sequence>
<reference evidence="4 5" key="1">
    <citation type="submission" date="2014-03" db="EMBL/GenBank/DDBJ databases">
        <title>Genome sequence of Clostridium litorale W6, DSM 5388.</title>
        <authorList>
            <person name="Poehlein A."/>
            <person name="Jagirdar A."/>
            <person name="Khonsari B."/>
            <person name="Chibani C.M."/>
            <person name="Gutierrez Gutierrez D.A."/>
            <person name="Davydova E."/>
            <person name="Alghaithi H.S."/>
            <person name="Nair K.P."/>
            <person name="Dhamotharan K."/>
            <person name="Chandran L."/>
            <person name="G W."/>
            <person name="Daniel R."/>
        </authorList>
    </citation>
    <scope>NUCLEOTIDE SEQUENCE [LARGE SCALE GENOMIC DNA]</scope>
    <source>
        <strain evidence="4 5">W6</strain>
    </source>
</reference>
<dbReference type="Pfam" id="PF13386">
    <property type="entry name" value="DsbD_2"/>
    <property type="match status" value="1"/>
</dbReference>
<dbReference type="SUPFAM" id="SSF55008">
    <property type="entry name" value="HMA, heavy metal-associated domain"/>
    <property type="match status" value="1"/>
</dbReference>
<dbReference type="PANTHER" id="PTHR42208">
    <property type="entry name" value="HEAVY METAL TRANSPORTER-RELATED"/>
    <property type="match status" value="1"/>
</dbReference>
<dbReference type="AlphaFoldDB" id="A0A069RI54"/>
<feature type="domain" description="HMA" evidence="3">
    <location>
        <begin position="2"/>
        <end position="68"/>
    </location>
</feature>
<accession>A0A069RI54</accession>
<feature type="transmembrane region" description="Helical" evidence="2">
    <location>
        <begin position="150"/>
        <end position="171"/>
    </location>
</feature>
<dbReference type="eggNOG" id="COG2836">
    <property type="taxonomic scope" value="Bacteria"/>
</dbReference>
<dbReference type="PROSITE" id="PS50846">
    <property type="entry name" value="HMA_2"/>
    <property type="match status" value="1"/>
</dbReference>
<proteinExistence type="predicted"/>
<dbReference type="Gene3D" id="2.60.40.420">
    <property type="entry name" value="Cupredoxins - blue copper proteins"/>
    <property type="match status" value="2"/>
</dbReference>
<comment type="caution">
    <text evidence="4">The sequence shown here is derived from an EMBL/GenBank/DDBJ whole genome shotgun (WGS) entry which is preliminary data.</text>
</comment>
<dbReference type="InterPro" id="IPR039447">
    <property type="entry name" value="UreH-like_TM_dom"/>
</dbReference>
<dbReference type="STRING" id="1121324.CLIT_2c02770"/>
<feature type="transmembrane region" description="Helical" evidence="2">
    <location>
        <begin position="232"/>
        <end position="253"/>
    </location>
</feature>
<feature type="transmembrane region" description="Helical" evidence="2">
    <location>
        <begin position="183"/>
        <end position="205"/>
    </location>
</feature>
<name>A0A069RI54_PEPLI</name>
<dbReference type="RefSeq" id="WP_052635867.1">
    <property type="nucleotide sequence ID" value="NZ_FSRH01000001.1"/>
</dbReference>
<dbReference type="Gene3D" id="3.30.70.100">
    <property type="match status" value="1"/>
</dbReference>
<dbReference type="CDD" id="cd00371">
    <property type="entry name" value="HMA"/>
    <property type="match status" value="1"/>
</dbReference>
<dbReference type="InterPro" id="IPR036163">
    <property type="entry name" value="HMA_dom_sf"/>
</dbReference>
<gene>
    <name evidence="4" type="ORF">CLIT_2c02770</name>
</gene>
<dbReference type="eggNOG" id="COG4633">
    <property type="taxonomic scope" value="Bacteria"/>
</dbReference>
<dbReference type="PROSITE" id="PS01047">
    <property type="entry name" value="HMA_1"/>
    <property type="match status" value="1"/>
</dbReference>
<dbReference type="Pfam" id="PF00403">
    <property type="entry name" value="HMA"/>
    <property type="match status" value="1"/>
</dbReference>
<evidence type="ECO:0000259" key="3">
    <source>
        <dbReference type="PROSITE" id="PS50846"/>
    </source>
</evidence>
<keyword evidence="5" id="KW-1185">Reference proteome</keyword>
<keyword evidence="2" id="KW-1133">Transmembrane helix</keyword>
<organism evidence="4 5">
    <name type="scientific">Peptoclostridium litorale DSM 5388</name>
    <dbReference type="NCBI Taxonomy" id="1121324"/>
    <lineage>
        <taxon>Bacteria</taxon>
        <taxon>Bacillati</taxon>
        <taxon>Bacillota</taxon>
        <taxon>Clostridia</taxon>
        <taxon>Peptostreptococcales</taxon>
        <taxon>Peptoclostridiaceae</taxon>
        <taxon>Peptoclostridium</taxon>
    </lineage>
</organism>
<dbReference type="PANTHER" id="PTHR42208:SF1">
    <property type="entry name" value="HEAVY METAL TRANSPORTER"/>
    <property type="match status" value="1"/>
</dbReference>
<dbReference type="InterPro" id="IPR008972">
    <property type="entry name" value="Cupredoxin"/>
</dbReference>
<protein>
    <recommendedName>
        <fullName evidence="3">HMA domain-containing protein</fullName>
    </recommendedName>
</protein>